<organism evidence="1 2">
    <name type="scientific">Datura stramonium</name>
    <name type="common">Jimsonweed</name>
    <name type="synonym">Common thornapple</name>
    <dbReference type="NCBI Taxonomy" id="4076"/>
    <lineage>
        <taxon>Eukaryota</taxon>
        <taxon>Viridiplantae</taxon>
        <taxon>Streptophyta</taxon>
        <taxon>Embryophyta</taxon>
        <taxon>Tracheophyta</taxon>
        <taxon>Spermatophyta</taxon>
        <taxon>Magnoliopsida</taxon>
        <taxon>eudicotyledons</taxon>
        <taxon>Gunneridae</taxon>
        <taxon>Pentapetalae</taxon>
        <taxon>asterids</taxon>
        <taxon>lamiids</taxon>
        <taxon>Solanales</taxon>
        <taxon>Solanaceae</taxon>
        <taxon>Solanoideae</taxon>
        <taxon>Datureae</taxon>
        <taxon>Datura</taxon>
    </lineage>
</organism>
<dbReference type="EMBL" id="JACEIK010014014">
    <property type="protein sequence ID" value="MCE3216738.1"/>
    <property type="molecule type" value="Genomic_DNA"/>
</dbReference>
<evidence type="ECO:0000313" key="1">
    <source>
        <dbReference type="EMBL" id="MCE3216738.1"/>
    </source>
</evidence>
<proteinExistence type="predicted"/>
<comment type="caution">
    <text evidence="1">The sequence shown here is derived from an EMBL/GenBank/DDBJ whole genome shotgun (WGS) entry which is preliminary data.</text>
</comment>
<reference evidence="1 2" key="1">
    <citation type="journal article" date="2021" name="BMC Genomics">
        <title>Datura genome reveals duplications of psychoactive alkaloid biosynthetic genes and high mutation rate following tissue culture.</title>
        <authorList>
            <person name="Rajewski A."/>
            <person name="Carter-House D."/>
            <person name="Stajich J."/>
            <person name="Litt A."/>
        </authorList>
    </citation>
    <scope>NUCLEOTIDE SEQUENCE [LARGE SCALE GENOMIC DNA]</scope>
    <source>
        <strain evidence="1">AR-01</strain>
    </source>
</reference>
<name>A0ABS8WXF2_DATST</name>
<sequence>MMSGYMEATQPSGPNRPSPFMSIGVIAMDLVGESKKETPKEGRLTGSVVETEAISSERENSQLFGVRGLLLASDPGLHKIVPTQIADEETGHIPGLTAIERRKIRFYPEGNLESFREKRMMSAHTSSLTTHVAPPLDSSIPDAPNASTTLLKTSLDHTLCHDDFVTFILVLLSVFLACRTF</sequence>
<keyword evidence="2" id="KW-1185">Reference proteome</keyword>
<evidence type="ECO:0000313" key="2">
    <source>
        <dbReference type="Proteomes" id="UP000823775"/>
    </source>
</evidence>
<dbReference type="Proteomes" id="UP000823775">
    <property type="component" value="Unassembled WGS sequence"/>
</dbReference>
<protein>
    <submittedName>
        <fullName evidence="1">Uncharacterized protein</fullName>
    </submittedName>
</protein>
<gene>
    <name evidence="1" type="ORF">HAX54_007872</name>
</gene>
<accession>A0ABS8WXF2</accession>